<dbReference type="InParanoid" id="A0A218Z9B6"/>
<feature type="region of interest" description="Disordered" evidence="2">
    <location>
        <begin position="1"/>
        <end position="25"/>
    </location>
</feature>
<dbReference type="InterPro" id="IPR046347">
    <property type="entry name" value="bZIP_sf"/>
</dbReference>
<dbReference type="Proteomes" id="UP000242519">
    <property type="component" value="Unassembled WGS sequence"/>
</dbReference>
<dbReference type="Pfam" id="PF07716">
    <property type="entry name" value="bZIP_2"/>
    <property type="match status" value="1"/>
</dbReference>
<feature type="domain" description="BZIP" evidence="3">
    <location>
        <begin position="336"/>
        <end position="396"/>
    </location>
</feature>
<keyword evidence="1" id="KW-0175">Coiled coil</keyword>
<evidence type="ECO:0000313" key="4">
    <source>
        <dbReference type="EMBL" id="OWP04332.1"/>
    </source>
</evidence>
<dbReference type="EMBL" id="MZNU01000116">
    <property type="protein sequence ID" value="OWP04332.1"/>
    <property type="molecule type" value="Genomic_DNA"/>
</dbReference>
<evidence type="ECO:0000256" key="2">
    <source>
        <dbReference type="SAM" id="MobiDB-lite"/>
    </source>
</evidence>
<reference evidence="4 5" key="1">
    <citation type="submission" date="2017-04" db="EMBL/GenBank/DDBJ databases">
        <title>Draft genome sequence of Marssonina coronaria NL1: causal agent of apple blotch.</title>
        <authorList>
            <person name="Cheng Q."/>
        </authorList>
    </citation>
    <scope>NUCLEOTIDE SEQUENCE [LARGE SCALE GENOMIC DNA]</scope>
    <source>
        <strain evidence="4 5">NL1</strain>
    </source>
</reference>
<dbReference type="OrthoDB" id="1939598at2759"/>
<dbReference type="STRING" id="503106.A0A218Z9B6"/>
<evidence type="ECO:0000313" key="5">
    <source>
        <dbReference type="Proteomes" id="UP000242519"/>
    </source>
</evidence>
<feature type="coiled-coil region" evidence="1">
    <location>
        <begin position="341"/>
        <end position="395"/>
    </location>
</feature>
<dbReference type="CDD" id="cd14705">
    <property type="entry name" value="bZIP_Zip1"/>
    <property type="match status" value="1"/>
</dbReference>
<feature type="compositionally biased region" description="Polar residues" evidence="2">
    <location>
        <begin position="267"/>
        <end position="278"/>
    </location>
</feature>
<dbReference type="InterPro" id="IPR004827">
    <property type="entry name" value="bZIP"/>
</dbReference>
<protein>
    <recommendedName>
        <fullName evidence="3">BZIP domain-containing protein</fullName>
    </recommendedName>
</protein>
<organism evidence="4 5">
    <name type="scientific">Diplocarpon coronariae</name>
    <dbReference type="NCBI Taxonomy" id="2795749"/>
    <lineage>
        <taxon>Eukaryota</taxon>
        <taxon>Fungi</taxon>
        <taxon>Dikarya</taxon>
        <taxon>Ascomycota</taxon>
        <taxon>Pezizomycotina</taxon>
        <taxon>Leotiomycetes</taxon>
        <taxon>Helotiales</taxon>
        <taxon>Drepanopezizaceae</taxon>
        <taxon>Diplocarpon</taxon>
    </lineage>
</organism>
<dbReference type="Gene3D" id="1.20.5.170">
    <property type="match status" value="1"/>
</dbReference>
<dbReference type="SUPFAM" id="SSF57959">
    <property type="entry name" value="Leucine zipper domain"/>
    <property type="match status" value="1"/>
</dbReference>
<dbReference type="PROSITE" id="PS00036">
    <property type="entry name" value="BZIP_BASIC"/>
    <property type="match status" value="1"/>
</dbReference>
<dbReference type="PROSITE" id="PS50217">
    <property type="entry name" value="BZIP"/>
    <property type="match status" value="1"/>
</dbReference>
<feature type="region of interest" description="Disordered" evidence="2">
    <location>
        <begin position="407"/>
        <end position="431"/>
    </location>
</feature>
<evidence type="ECO:0000259" key="3">
    <source>
        <dbReference type="PROSITE" id="PS50217"/>
    </source>
</evidence>
<sequence length="431" mass="48183">MDLEPDQQQKREREPVQSPAASRYHFSTAEPILEQFNIRVGNMDAESDPARALAQIHTQIQTQSPPQAQSQGLDVQEQSCPFFERNTTFASLDLDLDMSIGTPSAGCPDPILALASVNTNTDISANTNAMDLAHHRHRDFQYPAGESLPRAVAESRGLGREVDEVAANRGAMDRGWNENSFAASNGDLELDAWRRVVGLGARGQSEAAAAAKFAANLLELETRLASTPLEHIYVSPWNAAAGPHKQRTSHISLQHQRQRQCRHPFSQKPSAAMDSSSAEQHEYYPPPPQQAYYSTSTTHLSDHPTLHTPQHSQPQPQHLGPQQDFAPVYSPQSEYDAEADLKRLRNTAASARFRAKKKQREQTLEMQAREKKTALEKLEARIQELERENRFLKGLIMGPREEELKELKKQRDEAIADDRKGIEHKDGVGTD</sequence>
<comment type="caution">
    <text evidence="4">The sequence shown here is derived from an EMBL/GenBank/DDBJ whole genome shotgun (WGS) entry which is preliminary data.</text>
</comment>
<name>A0A218Z9B6_9HELO</name>
<accession>A0A218Z9B6</accession>
<gene>
    <name evidence="4" type="ORF">B2J93_9400</name>
</gene>
<dbReference type="AlphaFoldDB" id="A0A218Z9B6"/>
<keyword evidence="5" id="KW-1185">Reference proteome</keyword>
<feature type="region of interest" description="Disordered" evidence="2">
    <location>
        <begin position="243"/>
        <end position="328"/>
    </location>
</feature>
<proteinExistence type="predicted"/>
<dbReference type="GO" id="GO:0003700">
    <property type="term" value="F:DNA-binding transcription factor activity"/>
    <property type="evidence" value="ECO:0007669"/>
    <property type="project" value="InterPro"/>
</dbReference>
<feature type="compositionally biased region" description="Low complexity" evidence="2">
    <location>
        <begin position="306"/>
        <end position="323"/>
    </location>
</feature>
<evidence type="ECO:0000256" key="1">
    <source>
        <dbReference type="SAM" id="Coils"/>
    </source>
</evidence>